<evidence type="ECO:0000313" key="4">
    <source>
        <dbReference type="Proteomes" id="UP000219338"/>
    </source>
</evidence>
<dbReference type="Proteomes" id="UP000219338">
    <property type="component" value="Unassembled WGS sequence"/>
</dbReference>
<dbReference type="AlphaFoldDB" id="A0A284SBR2"/>
<dbReference type="Pfam" id="PF13561">
    <property type="entry name" value="adh_short_C2"/>
    <property type="match status" value="1"/>
</dbReference>
<keyword evidence="4" id="KW-1185">Reference proteome</keyword>
<evidence type="ECO:0000256" key="2">
    <source>
        <dbReference type="ARBA" id="ARBA00022857"/>
    </source>
</evidence>
<dbReference type="InterPro" id="IPR020904">
    <property type="entry name" value="Sc_DH/Rdtase_CS"/>
</dbReference>
<gene>
    <name evidence="3" type="ORF">ARMOST_22014</name>
</gene>
<proteinExistence type="inferred from homology"/>
<dbReference type="InterPro" id="IPR036291">
    <property type="entry name" value="NAD(P)-bd_dom_sf"/>
</dbReference>
<protein>
    <recommendedName>
        <fullName evidence="5">NAD(P)-binding protein</fullName>
    </recommendedName>
</protein>
<dbReference type="OMA" id="KLDKAGW"/>
<organism evidence="3 4">
    <name type="scientific">Armillaria ostoyae</name>
    <name type="common">Armillaria root rot fungus</name>
    <dbReference type="NCBI Taxonomy" id="47428"/>
    <lineage>
        <taxon>Eukaryota</taxon>
        <taxon>Fungi</taxon>
        <taxon>Dikarya</taxon>
        <taxon>Basidiomycota</taxon>
        <taxon>Agaricomycotina</taxon>
        <taxon>Agaricomycetes</taxon>
        <taxon>Agaricomycetidae</taxon>
        <taxon>Agaricales</taxon>
        <taxon>Marasmiineae</taxon>
        <taxon>Physalacriaceae</taxon>
        <taxon>Armillaria</taxon>
    </lineage>
</organism>
<evidence type="ECO:0000313" key="3">
    <source>
        <dbReference type="EMBL" id="SJL18425.1"/>
    </source>
</evidence>
<dbReference type="GO" id="GO:0016616">
    <property type="term" value="F:oxidoreductase activity, acting on the CH-OH group of donors, NAD or NADP as acceptor"/>
    <property type="evidence" value="ECO:0007669"/>
    <property type="project" value="TreeGrafter"/>
</dbReference>
<evidence type="ECO:0000256" key="1">
    <source>
        <dbReference type="ARBA" id="ARBA00006484"/>
    </source>
</evidence>
<name>A0A284SBR2_ARMOS</name>
<evidence type="ECO:0008006" key="5">
    <source>
        <dbReference type="Google" id="ProtNLM"/>
    </source>
</evidence>
<dbReference type="PANTHER" id="PTHR42760">
    <property type="entry name" value="SHORT-CHAIN DEHYDROGENASES/REDUCTASES FAMILY MEMBER"/>
    <property type="match status" value="1"/>
</dbReference>
<dbReference type="PROSITE" id="PS00061">
    <property type="entry name" value="ADH_SHORT"/>
    <property type="match status" value="1"/>
</dbReference>
<dbReference type="STRING" id="47428.A0A284SBR2"/>
<accession>A0A284SBR2</accession>
<dbReference type="SUPFAM" id="SSF51735">
    <property type="entry name" value="NAD(P)-binding Rossmann-fold domains"/>
    <property type="match status" value="1"/>
</dbReference>
<sequence>MELGVALITGSAQGIGRAIALRLADDGFNVSLNDLPSAGTGLDILASEIASKGRKSHVVIGDISSESDVQRIIESTVQALGSLDVMVANAGICITKSIMSTSTEEWDRIFAVNGRGTFLCYKYAAKQMIDQGHGGRIIGASSLAGKLGVLDFMASLSTVKLKLTLIGSSNLPVYGASKWAIRGLTQSAAHEFGKYGITVNAYAPGPTETDMSRLFFFMAYYLPTVNP</sequence>
<reference evidence="4" key="1">
    <citation type="journal article" date="2017" name="Nat. Ecol. Evol.">
        <title>Genome expansion and lineage-specific genetic innovations in the forest pathogenic fungi Armillaria.</title>
        <authorList>
            <person name="Sipos G."/>
            <person name="Prasanna A.N."/>
            <person name="Walter M.C."/>
            <person name="O'Connor E."/>
            <person name="Balint B."/>
            <person name="Krizsan K."/>
            <person name="Kiss B."/>
            <person name="Hess J."/>
            <person name="Varga T."/>
            <person name="Slot J."/>
            <person name="Riley R."/>
            <person name="Boka B."/>
            <person name="Rigling D."/>
            <person name="Barry K."/>
            <person name="Lee J."/>
            <person name="Mihaltcheva S."/>
            <person name="LaButti K."/>
            <person name="Lipzen A."/>
            <person name="Waldron R."/>
            <person name="Moloney N.M."/>
            <person name="Sperisen C."/>
            <person name="Kredics L."/>
            <person name="Vagvoelgyi C."/>
            <person name="Patrignani A."/>
            <person name="Fitzpatrick D."/>
            <person name="Nagy I."/>
            <person name="Doyle S."/>
            <person name="Anderson J.B."/>
            <person name="Grigoriev I.V."/>
            <person name="Gueldener U."/>
            <person name="Muensterkoetter M."/>
            <person name="Nagy L.G."/>
        </authorList>
    </citation>
    <scope>NUCLEOTIDE SEQUENCE [LARGE SCALE GENOMIC DNA]</scope>
    <source>
        <strain evidence="4">C18/9</strain>
    </source>
</reference>
<dbReference type="GO" id="GO:0006633">
    <property type="term" value="P:fatty acid biosynthetic process"/>
    <property type="evidence" value="ECO:0007669"/>
    <property type="project" value="TreeGrafter"/>
</dbReference>
<dbReference type="InterPro" id="IPR002347">
    <property type="entry name" value="SDR_fam"/>
</dbReference>
<dbReference type="Gene3D" id="3.40.50.720">
    <property type="entry name" value="NAD(P)-binding Rossmann-like Domain"/>
    <property type="match status" value="1"/>
</dbReference>
<keyword evidence="2" id="KW-0521">NADP</keyword>
<dbReference type="PANTHER" id="PTHR42760:SF121">
    <property type="entry name" value="3-OXOACYL-(ACYL-CARRIER-PROTEIN) REDUCTASE"/>
    <property type="match status" value="1"/>
</dbReference>
<dbReference type="EMBL" id="FUEG01000059">
    <property type="protein sequence ID" value="SJL18425.1"/>
    <property type="molecule type" value="Genomic_DNA"/>
</dbReference>
<dbReference type="PRINTS" id="PR00080">
    <property type="entry name" value="SDRFAMILY"/>
</dbReference>
<dbReference type="PRINTS" id="PR00081">
    <property type="entry name" value="GDHRDH"/>
</dbReference>
<comment type="similarity">
    <text evidence="1">Belongs to the short-chain dehydrogenases/reductases (SDR) family.</text>
</comment>
<dbReference type="GO" id="GO:0048038">
    <property type="term" value="F:quinone binding"/>
    <property type="evidence" value="ECO:0007669"/>
    <property type="project" value="TreeGrafter"/>
</dbReference>
<dbReference type="OrthoDB" id="498125at2759"/>